<feature type="compositionally biased region" description="Polar residues" evidence="1">
    <location>
        <begin position="12"/>
        <end position="23"/>
    </location>
</feature>
<dbReference type="EMBL" id="GL348713">
    <property type="protein sequence ID" value="EFH68194.1"/>
    <property type="molecule type" value="Genomic_DNA"/>
</dbReference>
<dbReference type="Gramene" id="Al_scaffold_0001_5136">
    <property type="protein sequence ID" value="Al_scaffold_0001_5136"/>
    <property type="gene ID" value="Al_scaffold_0001_5136"/>
</dbReference>
<accession>D7KQ33</accession>
<feature type="compositionally biased region" description="Basic and acidic residues" evidence="1">
    <location>
        <begin position="175"/>
        <end position="191"/>
    </location>
</feature>
<protein>
    <submittedName>
        <fullName evidence="2">Predicted protein</fullName>
    </submittedName>
</protein>
<dbReference type="HOGENOM" id="CLU_1108390_0_0_1"/>
<evidence type="ECO:0000313" key="3">
    <source>
        <dbReference type="Proteomes" id="UP000008694"/>
    </source>
</evidence>
<dbReference type="AlphaFoldDB" id="D7KQ33"/>
<name>D7KQ33_ARALL</name>
<feature type="compositionally biased region" description="Polar residues" evidence="1">
    <location>
        <begin position="92"/>
        <end position="105"/>
    </location>
</feature>
<sequence length="251" mass="27751">MYEPDLPVSPSREVSSSQIKQQSYASVVNKRPTLKKHDFEVSPSKVKTVEIEEGEVVEEVVQEKTESSVLVLESVKQVSIDSESGKLGSAEEPQNTVQEQVTDPETQAPMHDTEGWSSVSPRKSCKSNGKDSSPLKFGQVTILSASRFSVLNDTAEETDDQADVRTSVVGISEEEMGKTSEAEMSKNKDEILDNVSKQITVTEKTSSTRATLPRNSKNRQKSTSESLSQQAKMQCTLESKLPQTEWVIFFL</sequence>
<gene>
    <name evidence="2" type="ORF">ARALYDRAFT_682813</name>
</gene>
<proteinExistence type="predicted"/>
<evidence type="ECO:0000256" key="1">
    <source>
        <dbReference type="SAM" id="MobiDB-lite"/>
    </source>
</evidence>
<organism evidence="3">
    <name type="scientific">Arabidopsis lyrata subsp. lyrata</name>
    <name type="common">Lyre-leaved rock-cress</name>
    <dbReference type="NCBI Taxonomy" id="81972"/>
    <lineage>
        <taxon>Eukaryota</taxon>
        <taxon>Viridiplantae</taxon>
        <taxon>Streptophyta</taxon>
        <taxon>Embryophyta</taxon>
        <taxon>Tracheophyta</taxon>
        <taxon>Spermatophyta</taxon>
        <taxon>Magnoliopsida</taxon>
        <taxon>eudicotyledons</taxon>
        <taxon>Gunneridae</taxon>
        <taxon>Pentapetalae</taxon>
        <taxon>rosids</taxon>
        <taxon>malvids</taxon>
        <taxon>Brassicales</taxon>
        <taxon>Brassicaceae</taxon>
        <taxon>Camelineae</taxon>
        <taxon>Arabidopsis</taxon>
    </lineage>
</organism>
<feature type="region of interest" description="Disordered" evidence="1">
    <location>
        <begin position="81"/>
        <end position="135"/>
    </location>
</feature>
<keyword evidence="3" id="KW-1185">Reference proteome</keyword>
<evidence type="ECO:0000313" key="2">
    <source>
        <dbReference type="EMBL" id="EFH68194.1"/>
    </source>
</evidence>
<dbReference type="Proteomes" id="UP000008694">
    <property type="component" value="Unassembled WGS sequence"/>
</dbReference>
<feature type="compositionally biased region" description="Polar residues" evidence="1">
    <location>
        <begin position="195"/>
        <end position="230"/>
    </location>
</feature>
<feature type="region of interest" description="Disordered" evidence="1">
    <location>
        <begin position="1"/>
        <end position="23"/>
    </location>
</feature>
<feature type="compositionally biased region" description="Polar residues" evidence="1">
    <location>
        <begin position="115"/>
        <end position="131"/>
    </location>
</feature>
<feature type="region of interest" description="Disordered" evidence="1">
    <location>
        <begin position="154"/>
        <end position="230"/>
    </location>
</feature>
<reference evidence="3" key="1">
    <citation type="journal article" date="2011" name="Nat. Genet.">
        <title>The Arabidopsis lyrata genome sequence and the basis of rapid genome size change.</title>
        <authorList>
            <person name="Hu T.T."/>
            <person name="Pattyn P."/>
            <person name="Bakker E.G."/>
            <person name="Cao J."/>
            <person name="Cheng J.-F."/>
            <person name="Clark R.M."/>
            <person name="Fahlgren N."/>
            <person name="Fawcett J.A."/>
            <person name="Grimwood J."/>
            <person name="Gundlach H."/>
            <person name="Haberer G."/>
            <person name="Hollister J.D."/>
            <person name="Ossowski S."/>
            <person name="Ottilar R.P."/>
            <person name="Salamov A.A."/>
            <person name="Schneeberger K."/>
            <person name="Spannagl M."/>
            <person name="Wang X."/>
            <person name="Yang L."/>
            <person name="Nasrallah M.E."/>
            <person name="Bergelson J."/>
            <person name="Carrington J.C."/>
            <person name="Gaut B.S."/>
            <person name="Schmutz J."/>
            <person name="Mayer K.F.X."/>
            <person name="Van de Peer Y."/>
            <person name="Grigoriev I.V."/>
            <person name="Nordborg M."/>
            <person name="Weigel D."/>
            <person name="Guo Y.-L."/>
        </authorList>
    </citation>
    <scope>NUCLEOTIDE SEQUENCE [LARGE SCALE GENOMIC DNA]</scope>
    <source>
        <strain evidence="3">cv. MN47</strain>
    </source>
</reference>
<dbReference type="eggNOG" id="KOG1075">
    <property type="taxonomic scope" value="Eukaryota"/>
</dbReference>